<protein>
    <recommendedName>
        <fullName evidence="2">Retrotransposon gag domain-containing protein</fullName>
    </recommendedName>
</protein>
<feature type="non-terminal residue" evidence="3">
    <location>
        <position position="298"/>
    </location>
</feature>
<dbReference type="InterPro" id="IPR005162">
    <property type="entry name" value="Retrotrans_gag_dom"/>
</dbReference>
<dbReference type="AlphaFoldDB" id="A0A392NHW1"/>
<dbReference type="Pfam" id="PF03732">
    <property type="entry name" value="Retrotrans_gag"/>
    <property type="match status" value="1"/>
</dbReference>
<keyword evidence="4" id="KW-1185">Reference proteome</keyword>
<evidence type="ECO:0000256" key="1">
    <source>
        <dbReference type="SAM" id="MobiDB-lite"/>
    </source>
</evidence>
<sequence length="298" mass="34031">MADNDKIQELQAHIKRNAEAMEQIQGDIHARLDRAEASHNNHFDQVSEALDGLYTLMRQTANKSESSHGNLNSYKPPFQVPTVKLDFPRFDGKHVLDWIFKAEQFFDYYNTSDSERLIIASVHLDSDAVPWFQMIQRSHPFHSWQKFTRALEMDFGPTAYDCPRATLFKLAQTGSVTEYFKEFNALANRVYGVSNEAFLDCFISVLQSEIRRDVTALTPSSITKAYALAKLYEEKYTKPSKPKYDNPYTPKIPPNSSNQTRYGPTTNKTDPTTTNKPNQPPLLPQPNQKPTTVKNISS</sequence>
<evidence type="ECO:0000313" key="3">
    <source>
        <dbReference type="EMBL" id="MCH98809.1"/>
    </source>
</evidence>
<comment type="caution">
    <text evidence="3">The sequence shown here is derived from an EMBL/GenBank/DDBJ whole genome shotgun (WGS) entry which is preliminary data.</text>
</comment>
<accession>A0A392NHW1</accession>
<evidence type="ECO:0000259" key="2">
    <source>
        <dbReference type="Pfam" id="PF03732"/>
    </source>
</evidence>
<dbReference type="EMBL" id="LXQA010038577">
    <property type="protein sequence ID" value="MCH98809.1"/>
    <property type="molecule type" value="Genomic_DNA"/>
</dbReference>
<feature type="compositionally biased region" description="Polar residues" evidence="1">
    <location>
        <begin position="254"/>
        <end position="263"/>
    </location>
</feature>
<feature type="domain" description="Retrotransposon gag" evidence="2">
    <location>
        <begin position="119"/>
        <end position="204"/>
    </location>
</feature>
<feature type="compositionally biased region" description="Low complexity" evidence="1">
    <location>
        <begin position="264"/>
        <end position="277"/>
    </location>
</feature>
<organism evidence="3 4">
    <name type="scientific">Trifolium medium</name>
    <dbReference type="NCBI Taxonomy" id="97028"/>
    <lineage>
        <taxon>Eukaryota</taxon>
        <taxon>Viridiplantae</taxon>
        <taxon>Streptophyta</taxon>
        <taxon>Embryophyta</taxon>
        <taxon>Tracheophyta</taxon>
        <taxon>Spermatophyta</taxon>
        <taxon>Magnoliopsida</taxon>
        <taxon>eudicotyledons</taxon>
        <taxon>Gunneridae</taxon>
        <taxon>Pentapetalae</taxon>
        <taxon>rosids</taxon>
        <taxon>fabids</taxon>
        <taxon>Fabales</taxon>
        <taxon>Fabaceae</taxon>
        <taxon>Papilionoideae</taxon>
        <taxon>50 kb inversion clade</taxon>
        <taxon>NPAAA clade</taxon>
        <taxon>Hologalegina</taxon>
        <taxon>IRL clade</taxon>
        <taxon>Trifolieae</taxon>
        <taxon>Trifolium</taxon>
    </lineage>
</organism>
<name>A0A392NHW1_9FABA</name>
<dbReference type="Proteomes" id="UP000265520">
    <property type="component" value="Unassembled WGS sequence"/>
</dbReference>
<feature type="region of interest" description="Disordered" evidence="1">
    <location>
        <begin position="239"/>
        <end position="298"/>
    </location>
</feature>
<proteinExistence type="predicted"/>
<evidence type="ECO:0000313" key="4">
    <source>
        <dbReference type="Proteomes" id="UP000265520"/>
    </source>
</evidence>
<reference evidence="3 4" key="1">
    <citation type="journal article" date="2018" name="Front. Plant Sci.">
        <title>Red Clover (Trifolium pratense) and Zigzag Clover (T. medium) - A Picture of Genomic Similarities and Differences.</title>
        <authorList>
            <person name="Dluhosova J."/>
            <person name="Istvanek J."/>
            <person name="Nedelnik J."/>
            <person name="Repkova J."/>
        </authorList>
    </citation>
    <scope>NUCLEOTIDE SEQUENCE [LARGE SCALE GENOMIC DNA]</scope>
    <source>
        <strain evidence="4">cv. 10/8</strain>
        <tissue evidence="3">Leaf</tissue>
    </source>
</reference>